<accession>A0A1E2ZZH9</accession>
<sequence>MSEVNHNFLRYIKEKPKLYEKSSSAFGDDENISKYMLEAHLNQEEDGATRKMEFVRKSVDWICGYCGGGTGKTLLDLGCGPGIYAELLAEKGFCVTGIDFSARSIQYAKQRAAEKQMNIRYQYQNYLEIDYQEKFDVIILIYCDFGVLAPEDRAVLLKKCRKALKDGGVLFLDGWTDKFLSTFEEKDSVGYEESGFWSEKPYAVIQRNSVYHDSQNTLEQYVVVTEEDCECYNIWNQVYSMETLEAEIRNAGFAAPEFYDDAAGKAFTGRDETICAVIRK</sequence>
<comment type="caution">
    <text evidence="5">The sequence shown here is derived from an EMBL/GenBank/DDBJ whole genome shotgun (WGS) entry which is preliminary data.</text>
</comment>
<dbReference type="PATRIC" id="fig|1432052.4.peg.6534"/>
<keyword evidence="2 5" id="KW-0808">Transferase</keyword>
<dbReference type="PANTHER" id="PTHR43464">
    <property type="entry name" value="METHYLTRANSFERASE"/>
    <property type="match status" value="1"/>
</dbReference>
<dbReference type="GO" id="GO:0032259">
    <property type="term" value="P:methylation"/>
    <property type="evidence" value="ECO:0007669"/>
    <property type="project" value="UniProtKB-KW"/>
</dbReference>
<protein>
    <submittedName>
        <fullName evidence="5">Ubiquinone biosynthesis O-methyltransferase</fullName>
        <ecNumber evidence="5">2.1.1.222</ecNumber>
    </submittedName>
</protein>
<name>A0A1E2ZZH9_9FIRM</name>
<dbReference type="GO" id="GO:0102208">
    <property type="term" value="F:2-polyprenyl-6-hydroxyphenol methylase activity"/>
    <property type="evidence" value="ECO:0007669"/>
    <property type="project" value="UniProtKB-EC"/>
</dbReference>
<dbReference type="AlphaFoldDB" id="A0A1E2ZZH9"/>
<evidence type="ECO:0000256" key="1">
    <source>
        <dbReference type="ARBA" id="ARBA00022603"/>
    </source>
</evidence>
<evidence type="ECO:0000313" key="5">
    <source>
        <dbReference type="EMBL" id="ODM01902.1"/>
    </source>
</evidence>
<dbReference type="CDD" id="cd02440">
    <property type="entry name" value="AdoMet_MTases"/>
    <property type="match status" value="1"/>
</dbReference>
<dbReference type="Pfam" id="PF13649">
    <property type="entry name" value="Methyltransf_25"/>
    <property type="match status" value="1"/>
</dbReference>
<proteinExistence type="predicted"/>
<dbReference type="Gene3D" id="3.40.50.150">
    <property type="entry name" value="Vaccinia Virus protein VP39"/>
    <property type="match status" value="1"/>
</dbReference>
<evidence type="ECO:0000259" key="4">
    <source>
        <dbReference type="Pfam" id="PF13649"/>
    </source>
</evidence>
<keyword evidence="1 5" id="KW-0489">Methyltransferase</keyword>
<dbReference type="Proteomes" id="UP000094067">
    <property type="component" value="Unassembled WGS sequence"/>
</dbReference>
<dbReference type="EC" id="2.1.1.222" evidence="5"/>
<evidence type="ECO:0000256" key="2">
    <source>
        <dbReference type="ARBA" id="ARBA00022679"/>
    </source>
</evidence>
<keyword evidence="5" id="KW-0830">Ubiquinone</keyword>
<reference evidence="5 6" key="1">
    <citation type="submission" date="2016-07" db="EMBL/GenBank/DDBJ databases">
        <title>Characterization of isolates of Eisenbergiella tayi derived from blood cultures, using whole genome sequencing.</title>
        <authorList>
            <person name="Burdz T."/>
            <person name="Wiebe D."/>
            <person name="Huynh C."/>
            <person name="Bernard K."/>
        </authorList>
    </citation>
    <scope>NUCLEOTIDE SEQUENCE [LARGE SCALE GENOMIC DNA]</scope>
    <source>
        <strain evidence="5 6">NML 110608</strain>
    </source>
</reference>
<feature type="domain" description="Methyltransferase" evidence="4">
    <location>
        <begin position="75"/>
        <end position="168"/>
    </location>
</feature>
<dbReference type="RefSeq" id="WP_069155166.1">
    <property type="nucleotide sequence ID" value="NZ_MCGH01000005.1"/>
</dbReference>
<dbReference type="Gene3D" id="2.20.25.110">
    <property type="entry name" value="S-adenosyl-L-methionine-dependent methyltransferases"/>
    <property type="match status" value="1"/>
</dbReference>
<organism evidence="5 6">
    <name type="scientific">Eisenbergiella tayi</name>
    <dbReference type="NCBI Taxonomy" id="1432052"/>
    <lineage>
        <taxon>Bacteria</taxon>
        <taxon>Bacillati</taxon>
        <taxon>Bacillota</taxon>
        <taxon>Clostridia</taxon>
        <taxon>Lachnospirales</taxon>
        <taxon>Lachnospiraceae</taxon>
        <taxon>Eisenbergiella</taxon>
    </lineage>
</organism>
<evidence type="ECO:0000313" key="6">
    <source>
        <dbReference type="Proteomes" id="UP000094067"/>
    </source>
</evidence>
<dbReference type="InterPro" id="IPR029063">
    <property type="entry name" value="SAM-dependent_MTases_sf"/>
</dbReference>
<dbReference type="SUPFAM" id="SSF53335">
    <property type="entry name" value="S-adenosyl-L-methionine-dependent methyltransferases"/>
    <property type="match status" value="1"/>
</dbReference>
<keyword evidence="3" id="KW-0949">S-adenosyl-L-methionine</keyword>
<evidence type="ECO:0000256" key="3">
    <source>
        <dbReference type="ARBA" id="ARBA00022691"/>
    </source>
</evidence>
<dbReference type="InterPro" id="IPR041698">
    <property type="entry name" value="Methyltransf_25"/>
</dbReference>
<gene>
    <name evidence="5" type="primary">ubiG_4</name>
    <name evidence="5" type="ORF">BEI61_05901</name>
</gene>
<dbReference type="EMBL" id="MCGH01000005">
    <property type="protein sequence ID" value="ODM01902.1"/>
    <property type="molecule type" value="Genomic_DNA"/>
</dbReference>
<dbReference type="PANTHER" id="PTHR43464:SF19">
    <property type="entry name" value="UBIQUINONE BIOSYNTHESIS O-METHYLTRANSFERASE, MITOCHONDRIAL"/>
    <property type="match status" value="1"/>
</dbReference>